<dbReference type="InterPro" id="IPR045584">
    <property type="entry name" value="Pilin-like"/>
</dbReference>
<accession>A0ABX1NDD0</accession>
<dbReference type="Proteomes" id="UP000634522">
    <property type="component" value="Unassembled WGS sequence"/>
</dbReference>
<dbReference type="InterPro" id="IPR031982">
    <property type="entry name" value="PilE-like"/>
</dbReference>
<organism evidence="2 3">
    <name type="scientific">Aromatoleum toluolicum</name>
    <dbReference type="NCBI Taxonomy" id="90060"/>
    <lineage>
        <taxon>Bacteria</taxon>
        <taxon>Pseudomonadati</taxon>
        <taxon>Pseudomonadota</taxon>
        <taxon>Betaproteobacteria</taxon>
        <taxon>Rhodocyclales</taxon>
        <taxon>Rhodocyclaceae</taxon>
        <taxon>Aromatoleum</taxon>
    </lineage>
</organism>
<dbReference type="Pfam" id="PF16732">
    <property type="entry name" value="ComP_DUS"/>
    <property type="match status" value="1"/>
</dbReference>
<dbReference type="Gene3D" id="3.30.700.10">
    <property type="entry name" value="Glycoprotein, Type 4 Pilin"/>
    <property type="match status" value="1"/>
</dbReference>
<reference evidence="2 3" key="1">
    <citation type="submission" date="2019-12" db="EMBL/GenBank/DDBJ databases">
        <title>Comparative genomics gives insights into the taxonomy of the Azoarcus-Aromatoleum group and reveals separate origins of nif in the plant-associated Azoarcus and non-plant-associated Aromatoleum sub-groups.</title>
        <authorList>
            <person name="Lafos M."/>
            <person name="Maluk M."/>
            <person name="Batista M."/>
            <person name="Junghare M."/>
            <person name="Carmona M."/>
            <person name="Faoro H."/>
            <person name="Cruz L.M."/>
            <person name="Battistoni F."/>
            <person name="De Souza E."/>
            <person name="Pedrosa F."/>
            <person name="Chen W.-M."/>
            <person name="Poole P.S."/>
            <person name="Dixon R.A."/>
            <person name="James E.K."/>
        </authorList>
    </citation>
    <scope>NUCLEOTIDE SEQUENCE [LARGE SCALE GENOMIC DNA]</scope>
    <source>
        <strain evidence="2 3">T</strain>
    </source>
</reference>
<feature type="region of interest" description="Disordered" evidence="1">
    <location>
        <begin position="94"/>
        <end position="117"/>
    </location>
</feature>
<evidence type="ECO:0000313" key="2">
    <source>
        <dbReference type="EMBL" id="NMF97277.1"/>
    </source>
</evidence>
<dbReference type="SUPFAM" id="SSF54523">
    <property type="entry name" value="Pili subunits"/>
    <property type="match status" value="1"/>
</dbReference>
<name>A0ABX1NDD0_9RHOO</name>
<protein>
    <submittedName>
        <fullName evidence="2">Prepilin-type cleavage/methylation domain-containing protein</fullName>
    </submittedName>
</protein>
<proteinExistence type="predicted"/>
<evidence type="ECO:0000256" key="1">
    <source>
        <dbReference type="SAM" id="MobiDB-lite"/>
    </source>
</evidence>
<keyword evidence="3" id="KW-1185">Reference proteome</keyword>
<comment type="caution">
    <text evidence="2">The sequence shown here is derived from an EMBL/GenBank/DDBJ whole genome shotgun (WGS) entry which is preliminary data.</text>
</comment>
<evidence type="ECO:0000313" key="3">
    <source>
        <dbReference type="Proteomes" id="UP000634522"/>
    </source>
</evidence>
<sequence length="117" mass="12333">MITVAIIAILAAVALPNYQQYVIRGKRAAAQAEMMDIANRQQQFLLANRAYASKASLEASGYALPTEVSTNYSYTITVGTGAVPSFTITFTPTGGQASDGALTLNSEGVKTPAGKWK</sequence>
<dbReference type="EMBL" id="WTVS01000012">
    <property type="protein sequence ID" value="NMF97277.1"/>
    <property type="molecule type" value="Genomic_DNA"/>
</dbReference>
<gene>
    <name evidence="2" type="ORF">GPA27_07745</name>
</gene>